<feature type="domain" description="Gp5/Type VI secretion system Vgr protein OB-fold" evidence="1">
    <location>
        <begin position="23"/>
        <end position="97"/>
    </location>
</feature>
<evidence type="ECO:0000313" key="2">
    <source>
        <dbReference type="EMBL" id="VAV97445.1"/>
    </source>
</evidence>
<protein>
    <recommendedName>
        <fullName evidence="1">Gp5/Type VI secretion system Vgr protein OB-fold domain-containing protein</fullName>
    </recommendedName>
</protein>
<evidence type="ECO:0000259" key="1">
    <source>
        <dbReference type="Pfam" id="PF04717"/>
    </source>
</evidence>
<sequence>MTDPAIFSPALFQPAQWLSGAHIGLVTDVNDPDSQGRIQIQILASDPDGEALIWARVATAFAGDNYGFHAIPDVGEEVLILFAGNDSMHPIVIGSLWNGSTQLPDEIGSNGVDRWSLNGKAGTRIAIVEESSGSEKVEIETPGGAKITVTDEGGGRVTCKASGNTVKLSGSGITVKSPSKVSVEAATVEVSAGMVTVDSAFSQFSGVVQCDMLISNTVISSTYTPGAGNIW</sequence>
<dbReference type="Pfam" id="PF04717">
    <property type="entry name" value="Phage_base_V"/>
    <property type="match status" value="1"/>
</dbReference>
<gene>
    <name evidence="2" type="ORF">MNBD_ALPHA04-1382</name>
</gene>
<dbReference type="InterPro" id="IPR006531">
    <property type="entry name" value="Gp5/Vgr_OB"/>
</dbReference>
<accession>A0A3B0SRJ0</accession>
<reference evidence="2" key="1">
    <citation type="submission" date="2018-06" db="EMBL/GenBank/DDBJ databases">
        <authorList>
            <person name="Zhirakovskaya E."/>
        </authorList>
    </citation>
    <scope>NUCLEOTIDE SEQUENCE</scope>
</reference>
<dbReference type="EMBL" id="UOEF01000246">
    <property type="protein sequence ID" value="VAV97445.1"/>
    <property type="molecule type" value="Genomic_DNA"/>
</dbReference>
<dbReference type="InterPro" id="IPR037026">
    <property type="entry name" value="Vgr_OB-fold_dom_sf"/>
</dbReference>
<organism evidence="2">
    <name type="scientific">hydrothermal vent metagenome</name>
    <dbReference type="NCBI Taxonomy" id="652676"/>
    <lineage>
        <taxon>unclassified sequences</taxon>
        <taxon>metagenomes</taxon>
        <taxon>ecological metagenomes</taxon>
    </lineage>
</organism>
<proteinExistence type="predicted"/>
<dbReference type="SUPFAM" id="SSF69255">
    <property type="entry name" value="gp5 N-terminal domain-like"/>
    <property type="match status" value="1"/>
</dbReference>
<name>A0A3B0SRJ0_9ZZZZ</name>
<dbReference type="Gene3D" id="2.40.50.230">
    <property type="entry name" value="Gp5 N-terminal domain"/>
    <property type="match status" value="1"/>
</dbReference>
<dbReference type="AlphaFoldDB" id="A0A3B0SRJ0"/>